<dbReference type="Pfam" id="PF12051">
    <property type="entry name" value="DUF3533"/>
    <property type="match status" value="1"/>
</dbReference>
<dbReference type="Proteomes" id="UP000694255">
    <property type="component" value="Unassembled WGS sequence"/>
</dbReference>
<dbReference type="OrthoDB" id="2140105at2759"/>
<feature type="region of interest" description="Disordered" evidence="1">
    <location>
        <begin position="1"/>
        <end position="42"/>
    </location>
</feature>
<organism evidence="4 5">
    <name type="scientific">[Candida] subhashii</name>
    <dbReference type="NCBI Taxonomy" id="561895"/>
    <lineage>
        <taxon>Eukaryota</taxon>
        <taxon>Fungi</taxon>
        <taxon>Dikarya</taxon>
        <taxon>Ascomycota</taxon>
        <taxon>Saccharomycotina</taxon>
        <taxon>Pichiomycetes</taxon>
        <taxon>Debaryomycetaceae</taxon>
        <taxon>Spathaspora</taxon>
    </lineage>
</organism>
<feature type="compositionally biased region" description="Polar residues" evidence="1">
    <location>
        <begin position="14"/>
        <end position="30"/>
    </location>
</feature>
<dbReference type="InterPro" id="IPR022703">
    <property type="entry name" value="DUF3533"/>
</dbReference>
<feature type="transmembrane region" description="Helical" evidence="2">
    <location>
        <begin position="444"/>
        <end position="465"/>
    </location>
</feature>
<dbReference type="PANTHER" id="PTHR34814:SF1">
    <property type="entry name" value="NITROSOGUANIDINE RESISTANCE PROTEIN SNG1"/>
    <property type="match status" value="1"/>
</dbReference>
<gene>
    <name evidence="4" type="ORF">J8A68_002137</name>
</gene>
<keyword evidence="2" id="KW-1133">Transmembrane helix</keyword>
<evidence type="ECO:0000256" key="1">
    <source>
        <dbReference type="SAM" id="MobiDB-lite"/>
    </source>
</evidence>
<feature type="transmembrane region" description="Helical" evidence="2">
    <location>
        <begin position="348"/>
        <end position="368"/>
    </location>
</feature>
<evidence type="ECO:0000313" key="5">
    <source>
        <dbReference type="Proteomes" id="UP000694255"/>
    </source>
</evidence>
<dbReference type="EMBL" id="JAGSYN010000097">
    <property type="protein sequence ID" value="KAG7664355.1"/>
    <property type="molecule type" value="Genomic_DNA"/>
</dbReference>
<reference evidence="4 5" key="1">
    <citation type="journal article" date="2021" name="DNA Res.">
        <title>Genome analysis of Candida subhashii reveals its hybrid nature and dual mitochondrial genome conformations.</title>
        <authorList>
            <person name="Mixao V."/>
            <person name="Hegedusova E."/>
            <person name="Saus E."/>
            <person name="Pryszcz L.P."/>
            <person name="Cillingova A."/>
            <person name="Nosek J."/>
            <person name="Gabaldon T."/>
        </authorList>
    </citation>
    <scope>NUCLEOTIDE SEQUENCE [LARGE SCALE GENOMIC DNA]</scope>
    <source>
        <strain evidence="4 5">CBS 10753</strain>
    </source>
</reference>
<keyword evidence="5" id="KW-1185">Reference proteome</keyword>
<protein>
    <recommendedName>
        <fullName evidence="3">DUF3533 domain-containing protein</fullName>
    </recommendedName>
</protein>
<dbReference type="InterPro" id="IPR053001">
    <property type="entry name" value="MNNG_permease-like"/>
</dbReference>
<dbReference type="GO" id="GO:0016020">
    <property type="term" value="C:membrane"/>
    <property type="evidence" value="ECO:0007669"/>
    <property type="project" value="TreeGrafter"/>
</dbReference>
<dbReference type="RefSeq" id="XP_049264587.1">
    <property type="nucleotide sequence ID" value="XM_049405856.1"/>
</dbReference>
<evidence type="ECO:0000256" key="2">
    <source>
        <dbReference type="SAM" id="Phobius"/>
    </source>
</evidence>
<keyword evidence="2" id="KW-0812">Transmembrane</keyword>
<feature type="transmembrane region" description="Helical" evidence="2">
    <location>
        <begin position="317"/>
        <end position="342"/>
    </location>
</feature>
<dbReference type="AlphaFoldDB" id="A0A8J5UYI2"/>
<comment type="caution">
    <text evidence="4">The sequence shown here is derived from an EMBL/GenBank/DDBJ whole genome shotgun (WGS) entry which is preliminary data.</text>
</comment>
<feature type="domain" description="DUF3533" evidence="3">
    <location>
        <begin position="68"/>
        <end position="456"/>
    </location>
</feature>
<name>A0A8J5UYI2_9ASCO</name>
<evidence type="ECO:0000259" key="3">
    <source>
        <dbReference type="Pfam" id="PF12051"/>
    </source>
</evidence>
<feature type="transmembrane region" description="Helical" evidence="2">
    <location>
        <begin position="67"/>
        <end position="85"/>
    </location>
</feature>
<dbReference type="PANTHER" id="PTHR34814">
    <property type="entry name" value="NITROSOGUANIDINE RESISTANCE PROTEIN SNG1"/>
    <property type="match status" value="1"/>
</dbReference>
<feature type="compositionally biased region" description="Basic and acidic residues" evidence="1">
    <location>
        <begin position="1"/>
        <end position="10"/>
    </location>
</feature>
<proteinExistence type="predicted"/>
<evidence type="ECO:0000313" key="4">
    <source>
        <dbReference type="EMBL" id="KAG7664355.1"/>
    </source>
</evidence>
<dbReference type="GeneID" id="73468938"/>
<feature type="transmembrane region" description="Helical" evidence="2">
    <location>
        <begin position="375"/>
        <end position="397"/>
    </location>
</feature>
<keyword evidence="2" id="KW-0472">Membrane</keyword>
<accession>A0A8J5UYI2</accession>
<sequence length="491" mass="55890">MSSDERKIEIENGSIKSAQDWQGSSQSDLESQVDKSDRDTNTVPEYSFFDPKLSAQRKRLKFEFSRVYIIMIIGIMGLFSIYWGSMYGRNDRIRNLRMLVVIEDDITIEGIPPILGDTLREVLETPTALTRGNWHIFNSSEFAKLAAENNNNIEQELERQIHHQNYWSSIYVKPNATWNFYNALIQGDGKYNVSNNSIISVYETGRDFVAMNQYVTPSIQMIERIWLGEQTNMTQPLLDLMSNASEVLSQPGTMQLLASPIQFIYFDRIKYTDPVLLAPSQVGLIYTIIVTFFQFNFLGEVHIAVAKSGVNKRHYVIYRFLASVASFFVLSFAASIVSLAFQVDFTKAFGHSGFLVYWAISFLTMWAVGSASELAALLCITVYPPLIGFWLMFWVIINVAPTFTPLALSAKFYRYGYAMPIYNSYEATKVVLFNTYKGALGRHIGILIAWIVLLTIALPFALAYFGKTMTKKAQLAAQKQAMEEQQKQLEE</sequence>
<feature type="transmembrane region" description="Helical" evidence="2">
    <location>
        <begin position="284"/>
        <end position="305"/>
    </location>
</feature>